<evidence type="ECO:0000313" key="3">
    <source>
        <dbReference type="EMBL" id="KAJ7022584.1"/>
    </source>
</evidence>
<keyword evidence="4" id="KW-1185">Reference proteome</keyword>
<sequence>MQFSLVAFFAVLATGVAGAPAPLFLRQDICDIATCVIDLGGSVVSCASAAAQLGVDPISDAGCLFAAAKTVTSFPPSCNGCLEKFGVSVPTATINGAIGSVETAVEGGLSGALSSAESAVENGLSGLGSAISGLF</sequence>
<dbReference type="AlphaFoldDB" id="A0AAD6WVF7"/>
<name>A0AAD6WVF7_9AGAR</name>
<evidence type="ECO:0000259" key="2">
    <source>
        <dbReference type="Pfam" id="PF12192"/>
    </source>
</evidence>
<feature type="chain" id="PRO_5042179558" description="Fungal calcium binding protein domain-containing protein" evidence="1">
    <location>
        <begin position="19"/>
        <end position="135"/>
    </location>
</feature>
<comment type="caution">
    <text evidence="3">The sequence shown here is derived from an EMBL/GenBank/DDBJ whole genome shotgun (WGS) entry which is preliminary data.</text>
</comment>
<evidence type="ECO:0000313" key="4">
    <source>
        <dbReference type="Proteomes" id="UP001218188"/>
    </source>
</evidence>
<feature type="signal peptide" evidence="1">
    <location>
        <begin position="1"/>
        <end position="18"/>
    </location>
</feature>
<gene>
    <name evidence="3" type="ORF">C8F04DRAFT_1272503</name>
</gene>
<accession>A0AAD6WVF7</accession>
<dbReference type="EMBL" id="JARJCM010000207">
    <property type="protein sequence ID" value="KAJ7022584.1"/>
    <property type="molecule type" value="Genomic_DNA"/>
</dbReference>
<proteinExistence type="predicted"/>
<protein>
    <recommendedName>
        <fullName evidence="2">Fungal calcium binding protein domain-containing protein</fullName>
    </recommendedName>
</protein>
<dbReference type="Proteomes" id="UP001218188">
    <property type="component" value="Unassembled WGS sequence"/>
</dbReference>
<feature type="domain" description="Fungal calcium binding protein" evidence="2">
    <location>
        <begin position="28"/>
        <end position="81"/>
    </location>
</feature>
<evidence type="ECO:0000256" key="1">
    <source>
        <dbReference type="SAM" id="SignalP"/>
    </source>
</evidence>
<dbReference type="InterPro" id="IPR022013">
    <property type="entry name" value="CBP"/>
</dbReference>
<organism evidence="3 4">
    <name type="scientific">Mycena alexandri</name>
    <dbReference type="NCBI Taxonomy" id="1745969"/>
    <lineage>
        <taxon>Eukaryota</taxon>
        <taxon>Fungi</taxon>
        <taxon>Dikarya</taxon>
        <taxon>Basidiomycota</taxon>
        <taxon>Agaricomycotina</taxon>
        <taxon>Agaricomycetes</taxon>
        <taxon>Agaricomycetidae</taxon>
        <taxon>Agaricales</taxon>
        <taxon>Marasmiineae</taxon>
        <taxon>Mycenaceae</taxon>
        <taxon>Mycena</taxon>
    </lineage>
</organism>
<keyword evidence="1" id="KW-0732">Signal</keyword>
<dbReference type="Gene3D" id="1.10.1740.120">
    <property type="match status" value="1"/>
</dbReference>
<dbReference type="Pfam" id="PF12192">
    <property type="entry name" value="CBP"/>
    <property type="match status" value="1"/>
</dbReference>
<reference evidence="3" key="1">
    <citation type="submission" date="2023-03" db="EMBL/GenBank/DDBJ databases">
        <title>Massive genome expansion in bonnet fungi (Mycena s.s.) driven by repeated elements and novel gene families across ecological guilds.</title>
        <authorList>
            <consortium name="Lawrence Berkeley National Laboratory"/>
            <person name="Harder C.B."/>
            <person name="Miyauchi S."/>
            <person name="Viragh M."/>
            <person name="Kuo A."/>
            <person name="Thoen E."/>
            <person name="Andreopoulos B."/>
            <person name="Lu D."/>
            <person name="Skrede I."/>
            <person name="Drula E."/>
            <person name="Henrissat B."/>
            <person name="Morin E."/>
            <person name="Kohler A."/>
            <person name="Barry K."/>
            <person name="LaButti K."/>
            <person name="Morin E."/>
            <person name="Salamov A."/>
            <person name="Lipzen A."/>
            <person name="Mereny Z."/>
            <person name="Hegedus B."/>
            <person name="Baldrian P."/>
            <person name="Stursova M."/>
            <person name="Weitz H."/>
            <person name="Taylor A."/>
            <person name="Grigoriev I.V."/>
            <person name="Nagy L.G."/>
            <person name="Martin F."/>
            <person name="Kauserud H."/>
        </authorList>
    </citation>
    <scope>NUCLEOTIDE SEQUENCE</scope>
    <source>
        <strain evidence="3">CBHHK200</strain>
    </source>
</reference>